<comment type="caution">
    <text evidence="1">The sequence shown here is derived from an EMBL/GenBank/DDBJ whole genome shotgun (WGS) entry which is preliminary data.</text>
</comment>
<name>A0AAN7RX63_MYCAM</name>
<accession>A0AAN7RX63</accession>
<dbReference type="AlphaFoldDB" id="A0AAN7RX63"/>
<proteinExistence type="predicted"/>
<sequence length="224" mass="26047">MASRSREVILPLYSALMRPHLEYCIQFWGHQYKKDMDLLQWVQRRATKTIRGLEYLSYEERLRELGLFSLEKRRLRGHLIATFQYIKGSYKKDRDFLPKPVEVKGSFDCQERFLTDVVIRLGGSELLREKGTGVELLLRGDLREDDPYGFDCLPRDSVNQAPKQVKVCPPEVQGSSSANHIPYLSKNRKLYHFMIAVPKTASSHHITHKSFSVRKQQVQAGRLP</sequence>
<dbReference type="PANTHER" id="PTHR33332">
    <property type="entry name" value="REVERSE TRANSCRIPTASE DOMAIN-CONTAINING PROTEIN"/>
    <property type="match status" value="1"/>
</dbReference>
<dbReference type="EMBL" id="JAUNZN010000018">
    <property type="protein sequence ID" value="KAK4810798.1"/>
    <property type="molecule type" value="Genomic_DNA"/>
</dbReference>
<evidence type="ECO:0000313" key="1">
    <source>
        <dbReference type="EMBL" id="KAK4810798.1"/>
    </source>
</evidence>
<gene>
    <name evidence="1" type="ORF">QYF61_008770</name>
</gene>
<organism evidence="1 2">
    <name type="scientific">Mycteria americana</name>
    <name type="common">Wood stork</name>
    <dbReference type="NCBI Taxonomy" id="33587"/>
    <lineage>
        <taxon>Eukaryota</taxon>
        <taxon>Metazoa</taxon>
        <taxon>Chordata</taxon>
        <taxon>Craniata</taxon>
        <taxon>Vertebrata</taxon>
        <taxon>Euteleostomi</taxon>
        <taxon>Archelosauria</taxon>
        <taxon>Archosauria</taxon>
        <taxon>Dinosauria</taxon>
        <taxon>Saurischia</taxon>
        <taxon>Theropoda</taxon>
        <taxon>Coelurosauria</taxon>
        <taxon>Aves</taxon>
        <taxon>Neognathae</taxon>
        <taxon>Neoaves</taxon>
        <taxon>Aequornithes</taxon>
        <taxon>Ciconiiformes</taxon>
        <taxon>Ciconiidae</taxon>
        <taxon>Mycteria</taxon>
    </lineage>
</organism>
<protein>
    <submittedName>
        <fullName evidence="1">Uncharacterized protein</fullName>
    </submittedName>
</protein>
<dbReference type="Proteomes" id="UP001333110">
    <property type="component" value="Unassembled WGS sequence"/>
</dbReference>
<reference evidence="1 2" key="1">
    <citation type="journal article" date="2023" name="J. Hered.">
        <title>Chromosome-level genome of the wood stork (Mycteria americana) provides insight into avian chromosome evolution.</title>
        <authorList>
            <person name="Flamio R. Jr."/>
            <person name="Ramstad K.M."/>
        </authorList>
    </citation>
    <scope>NUCLEOTIDE SEQUENCE [LARGE SCALE GENOMIC DNA]</scope>
    <source>
        <strain evidence="1">JAX WOST 10</strain>
    </source>
</reference>
<keyword evidence="2" id="KW-1185">Reference proteome</keyword>
<evidence type="ECO:0000313" key="2">
    <source>
        <dbReference type="Proteomes" id="UP001333110"/>
    </source>
</evidence>